<comment type="caution">
    <text evidence="1">The sequence shown here is derived from an EMBL/GenBank/DDBJ whole genome shotgun (WGS) entry which is preliminary data.</text>
</comment>
<dbReference type="EMBL" id="POUD01000102">
    <property type="protein sequence ID" value="PZG15577.1"/>
    <property type="molecule type" value="Genomic_DNA"/>
</dbReference>
<protein>
    <submittedName>
        <fullName evidence="1">Uncharacterized protein</fullName>
    </submittedName>
</protein>
<dbReference type="Proteomes" id="UP000249304">
    <property type="component" value="Unassembled WGS sequence"/>
</dbReference>
<evidence type="ECO:0000313" key="2">
    <source>
        <dbReference type="Proteomes" id="UP000249304"/>
    </source>
</evidence>
<gene>
    <name evidence="1" type="ORF">C1J01_23595</name>
</gene>
<reference evidence="1 2" key="1">
    <citation type="submission" date="2018-01" db="EMBL/GenBank/DDBJ databases">
        <title>Draft genome sequence of Nonomuraea sp. KC333.</title>
        <authorList>
            <person name="Sahin N."/>
            <person name="Saygin H."/>
            <person name="Ay H."/>
        </authorList>
    </citation>
    <scope>NUCLEOTIDE SEQUENCE [LARGE SCALE GENOMIC DNA]</scope>
    <source>
        <strain evidence="1 2">KC333</strain>
    </source>
</reference>
<accession>A0A2W2F1U4</accession>
<proteinExistence type="predicted"/>
<keyword evidence="2" id="KW-1185">Reference proteome</keyword>
<name>A0A2W2F1U4_9ACTN</name>
<organism evidence="1 2">
    <name type="scientific">Nonomuraea aridisoli</name>
    <dbReference type="NCBI Taxonomy" id="2070368"/>
    <lineage>
        <taxon>Bacteria</taxon>
        <taxon>Bacillati</taxon>
        <taxon>Actinomycetota</taxon>
        <taxon>Actinomycetes</taxon>
        <taxon>Streptosporangiales</taxon>
        <taxon>Streptosporangiaceae</taxon>
        <taxon>Nonomuraea</taxon>
    </lineage>
</organism>
<evidence type="ECO:0000313" key="1">
    <source>
        <dbReference type="EMBL" id="PZG15577.1"/>
    </source>
</evidence>
<dbReference type="AlphaFoldDB" id="A0A2W2F1U4"/>
<sequence length="95" mass="10759">MAAFDDFHGPHPLPPRADAAAVQWSEAQSRVARVRVRAHTCECLSLLFEQCVAGGLGFVRRYDRSVWPVAVADSPWGRVRDVETLWRRIMLGEVR</sequence>